<dbReference type="Proteomes" id="UP000035352">
    <property type="component" value="Chromosome"/>
</dbReference>
<sequence length="207" mass="22509">MWHDKVHLTADIDLDDVRASLRQLLQQAATPTEPARPAASAGGGTSLVGEVMDTHHPDLPGRVFVQWLSETGQSCEQWLACVRGAAANRGDRVLLEQPANWPEKLVTGVLITDQEASARPAEAVAQTLELPHDQCVRITDDAQRPLLEVYASSQGPVVRLLGDALTLEAPKTLKLQAETLELQAGRGGVDIRTEADTVVRSRYIRLN</sequence>
<name>A0A0G3BN85_9BURK</name>
<keyword evidence="2" id="KW-1185">Reference proteome</keyword>
<accession>A0A0G3BN85</accession>
<gene>
    <name evidence="1" type="ORF">AAW51_4223</name>
</gene>
<dbReference type="OrthoDB" id="9000509at2"/>
<dbReference type="PATRIC" id="fig|413882.6.peg.4414"/>
<dbReference type="STRING" id="413882.AAW51_4223"/>
<evidence type="ECO:0000313" key="1">
    <source>
        <dbReference type="EMBL" id="AKJ30914.1"/>
    </source>
</evidence>
<dbReference type="KEGG" id="pbh:AAW51_4223"/>
<reference evidence="1 2" key="1">
    <citation type="submission" date="2015-05" db="EMBL/GenBank/DDBJ databases">
        <authorList>
            <person name="Tang B."/>
            <person name="Yu Y."/>
        </authorList>
    </citation>
    <scope>NUCLEOTIDE SEQUENCE [LARGE SCALE GENOMIC DNA]</scope>
    <source>
        <strain evidence="1 2">DSM 7029</strain>
    </source>
</reference>
<dbReference type="RefSeq" id="WP_047196170.1">
    <property type="nucleotide sequence ID" value="NZ_CP011371.1"/>
</dbReference>
<organism evidence="1 2">
    <name type="scientific">Caldimonas brevitalea</name>
    <dbReference type="NCBI Taxonomy" id="413882"/>
    <lineage>
        <taxon>Bacteria</taxon>
        <taxon>Pseudomonadati</taxon>
        <taxon>Pseudomonadota</taxon>
        <taxon>Betaproteobacteria</taxon>
        <taxon>Burkholderiales</taxon>
        <taxon>Sphaerotilaceae</taxon>
        <taxon>Caldimonas</taxon>
    </lineage>
</organism>
<dbReference type="AlphaFoldDB" id="A0A0G3BN85"/>
<proteinExistence type="predicted"/>
<dbReference type="EMBL" id="CP011371">
    <property type="protein sequence ID" value="AKJ30914.1"/>
    <property type="molecule type" value="Genomic_DNA"/>
</dbReference>
<protein>
    <submittedName>
        <fullName evidence="1">Uncharacterized protein</fullName>
    </submittedName>
</protein>
<evidence type="ECO:0000313" key="2">
    <source>
        <dbReference type="Proteomes" id="UP000035352"/>
    </source>
</evidence>